<evidence type="ECO:0000313" key="1">
    <source>
        <dbReference type="EMBL" id="KAK8834072.1"/>
    </source>
</evidence>
<name>A0ABR2H9A9_9EUKA</name>
<gene>
    <name evidence="2" type="ORF">M9Y10_025664</name>
    <name evidence="1" type="ORF">M9Y10_036613</name>
</gene>
<dbReference type="InterPro" id="IPR016024">
    <property type="entry name" value="ARM-type_fold"/>
</dbReference>
<accession>A0ABR2H9A9</accession>
<dbReference type="EMBL" id="JAPFFF010000037">
    <property type="protein sequence ID" value="KAK8842798.1"/>
    <property type="molecule type" value="Genomic_DNA"/>
</dbReference>
<evidence type="ECO:0000313" key="2">
    <source>
        <dbReference type="EMBL" id="KAK8842798.1"/>
    </source>
</evidence>
<dbReference type="SUPFAM" id="SSF48371">
    <property type="entry name" value="ARM repeat"/>
    <property type="match status" value="1"/>
</dbReference>
<protein>
    <recommendedName>
        <fullName evidence="4">MMS19 nucleotide excision repair protein</fullName>
    </recommendedName>
</protein>
<evidence type="ECO:0008006" key="4">
    <source>
        <dbReference type="Google" id="ProtNLM"/>
    </source>
</evidence>
<sequence>MALNKEDDETFKLLRSFQISYFKAHEKEGEYPDPIDQIRIWKFVIKLASLSPSQIYAQTFPYISFYNSIVPEFSKDNPEFMYRQVEDMKTTKNVQNVVISIKPYIRVLPFLEIDLIFSIFNISINIITQSLKVHPNQIPKTFVSTFDDVLVEDFSLESFKAVVEYFKEMIDSEQKAQALFIFSCFALDFVKIDDHLDQFVKETLIDALNSEEDIIVIAGFNLLNEYSSHFQFEPESAPPTDFLIDAIFPRLLSQNDNLSRHAHEAAEAMIKCRIFQEDYAMNQILTTFDQYPVNNIDDFFNLLHVILYPVNDYQEIDYKPEMKKLVPIRSFVLDKLKNNPEPITKAHCINVISDLMSIKKSFVKKSVVFAFEETKKLISRKKTNTYHLISSFLDGMYTNYEQYQSEIIDLIPQLCEVLSKEKPLSKKQRLDLGMDIASICHKANKAPPSLLSAFAQSSINSKVFSEVLQGCCIVLQIMTFLNKKSLKIIFERLYQHVRSPSDNKSMNFLVRTMRKLLTKCKVESPTSENFLKMILSNIHLLIQDDLTLTTNEYTKYLCAMTKTYPEIAPAVFNRFYEIISAGRIPPPCFFLPIIATIETKKVSKEDVENLCQKQIKSILKKKKTRDISKLVCVTIETLHTIFNNYPEALNPIEEKVDLVANFLKDVDLSEQENPEMQNLLEIVPDACNFILDVYANVQSIDINIDLLVTIFNLLPFPVEVKCNASILESLLKIVNNEKFAKWKIKSCRTFAAYLLLNKKDLDEFKFNPKLVEQMVSVLKEVASENPQNFDKILKHFQNKTRDIPKLKELIQ</sequence>
<comment type="caution">
    <text evidence="2">The sequence shown here is derived from an EMBL/GenBank/DDBJ whole genome shotgun (WGS) entry which is preliminary data.</text>
</comment>
<dbReference type="Proteomes" id="UP001470230">
    <property type="component" value="Unassembled WGS sequence"/>
</dbReference>
<evidence type="ECO:0000313" key="3">
    <source>
        <dbReference type="Proteomes" id="UP001470230"/>
    </source>
</evidence>
<keyword evidence="3" id="KW-1185">Reference proteome</keyword>
<reference evidence="2 3" key="1">
    <citation type="submission" date="2024-04" db="EMBL/GenBank/DDBJ databases">
        <title>Tritrichomonas musculus Genome.</title>
        <authorList>
            <person name="Alves-Ferreira E."/>
            <person name="Grigg M."/>
            <person name="Lorenzi H."/>
            <person name="Galac M."/>
        </authorList>
    </citation>
    <scope>NUCLEOTIDE SEQUENCE [LARGE SCALE GENOMIC DNA]</scope>
    <source>
        <strain evidence="2 3">EAF2021</strain>
    </source>
</reference>
<organism evidence="2 3">
    <name type="scientific">Tritrichomonas musculus</name>
    <dbReference type="NCBI Taxonomy" id="1915356"/>
    <lineage>
        <taxon>Eukaryota</taxon>
        <taxon>Metamonada</taxon>
        <taxon>Parabasalia</taxon>
        <taxon>Tritrichomonadida</taxon>
        <taxon>Tritrichomonadidae</taxon>
        <taxon>Tritrichomonas</taxon>
    </lineage>
</organism>
<proteinExistence type="predicted"/>
<dbReference type="EMBL" id="JAPFFF010000528">
    <property type="protein sequence ID" value="KAK8834072.1"/>
    <property type="molecule type" value="Genomic_DNA"/>
</dbReference>